<evidence type="ECO:0000313" key="3">
    <source>
        <dbReference type="Proteomes" id="UP000791440"/>
    </source>
</evidence>
<dbReference type="Proteomes" id="UP000791440">
    <property type="component" value="Unassembled WGS sequence"/>
</dbReference>
<comment type="caution">
    <text evidence="2">The sequence shown here is derived from an EMBL/GenBank/DDBJ whole genome shotgun (WGS) entry which is preliminary data.</text>
</comment>
<feature type="region of interest" description="Disordered" evidence="1">
    <location>
        <begin position="38"/>
        <end position="63"/>
    </location>
</feature>
<name>A0A922CCD1_MANSE</name>
<dbReference type="AlphaFoldDB" id="A0A922CCD1"/>
<evidence type="ECO:0000313" key="2">
    <source>
        <dbReference type="EMBL" id="KAG6441710.1"/>
    </source>
</evidence>
<proteinExistence type="predicted"/>
<keyword evidence="3" id="KW-1185">Reference proteome</keyword>
<protein>
    <submittedName>
        <fullName evidence="2">Uncharacterized protein</fullName>
    </submittedName>
</protein>
<reference evidence="2" key="1">
    <citation type="journal article" date="2016" name="Insect Biochem. Mol. Biol.">
        <title>Multifaceted biological insights from a draft genome sequence of the tobacco hornworm moth, Manduca sexta.</title>
        <authorList>
            <person name="Kanost M.R."/>
            <person name="Arrese E.L."/>
            <person name="Cao X."/>
            <person name="Chen Y.R."/>
            <person name="Chellapilla S."/>
            <person name="Goldsmith M.R."/>
            <person name="Grosse-Wilde E."/>
            <person name="Heckel D.G."/>
            <person name="Herndon N."/>
            <person name="Jiang H."/>
            <person name="Papanicolaou A."/>
            <person name="Qu J."/>
            <person name="Soulages J.L."/>
            <person name="Vogel H."/>
            <person name="Walters J."/>
            <person name="Waterhouse R.M."/>
            <person name="Ahn S.J."/>
            <person name="Almeida F.C."/>
            <person name="An C."/>
            <person name="Aqrawi P."/>
            <person name="Bretschneider A."/>
            <person name="Bryant W.B."/>
            <person name="Bucks S."/>
            <person name="Chao H."/>
            <person name="Chevignon G."/>
            <person name="Christen J.M."/>
            <person name="Clarke D.F."/>
            <person name="Dittmer N.T."/>
            <person name="Ferguson L.C.F."/>
            <person name="Garavelou S."/>
            <person name="Gordon K.H.J."/>
            <person name="Gunaratna R.T."/>
            <person name="Han Y."/>
            <person name="Hauser F."/>
            <person name="He Y."/>
            <person name="Heidel-Fischer H."/>
            <person name="Hirsh A."/>
            <person name="Hu Y."/>
            <person name="Jiang H."/>
            <person name="Kalra D."/>
            <person name="Klinner C."/>
            <person name="Konig C."/>
            <person name="Kovar C."/>
            <person name="Kroll A.R."/>
            <person name="Kuwar S.S."/>
            <person name="Lee S.L."/>
            <person name="Lehman R."/>
            <person name="Li K."/>
            <person name="Li Z."/>
            <person name="Liang H."/>
            <person name="Lovelace S."/>
            <person name="Lu Z."/>
            <person name="Mansfield J.H."/>
            <person name="McCulloch K.J."/>
            <person name="Mathew T."/>
            <person name="Morton B."/>
            <person name="Muzny D.M."/>
            <person name="Neunemann D."/>
            <person name="Ongeri F."/>
            <person name="Pauchet Y."/>
            <person name="Pu L.L."/>
            <person name="Pyrousis I."/>
            <person name="Rao X.J."/>
            <person name="Redding A."/>
            <person name="Roesel C."/>
            <person name="Sanchez-Gracia A."/>
            <person name="Schaack S."/>
            <person name="Shukla A."/>
            <person name="Tetreau G."/>
            <person name="Wang Y."/>
            <person name="Xiong G.H."/>
            <person name="Traut W."/>
            <person name="Walsh T.K."/>
            <person name="Worley K.C."/>
            <person name="Wu D."/>
            <person name="Wu W."/>
            <person name="Wu Y.Q."/>
            <person name="Zhang X."/>
            <person name="Zou Z."/>
            <person name="Zucker H."/>
            <person name="Briscoe A.D."/>
            <person name="Burmester T."/>
            <person name="Clem R.J."/>
            <person name="Feyereisen R."/>
            <person name="Grimmelikhuijzen C.J.P."/>
            <person name="Hamodrakas S.J."/>
            <person name="Hansson B.S."/>
            <person name="Huguet E."/>
            <person name="Jermiin L.S."/>
            <person name="Lan Q."/>
            <person name="Lehman H.K."/>
            <person name="Lorenzen M."/>
            <person name="Merzendorfer H."/>
            <person name="Michalopoulos I."/>
            <person name="Morton D.B."/>
            <person name="Muthukrishnan S."/>
            <person name="Oakeshott J.G."/>
            <person name="Palmer W."/>
            <person name="Park Y."/>
            <person name="Passarelli A.L."/>
            <person name="Rozas J."/>
            <person name="Schwartz L.M."/>
            <person name="Smith W."/>
            <person name="Southgate A."/>
            <person name="Vilcinskas A."/>
            <person name="Vogt R."/>
            <person name="Wang P."/>
            <person name="Werren J."/>
            <person name="Yu X.Q."/>
            <person name="Zhou J.J."/>
            <person name="Brown S.J."/>
            <person name="Scherer S.E."/>
            <person name="Richards S."/>
            <person name="Blissard G.W."/>
        </authorList>
    </citation>
    <scope>NUCLEOTIDE SEQUENCE</scope>
</reference>
<organism evidence="2 3">
    <name type="scientific">Manduca sexta</name>
    <name type="common">Tobacco hawkmoth</name>
    <name type="synonym">Tobacco hornworm</name>
    <dbReference type="NCBI Taxonomy" id="7130"/>
    <lineage>
        <taxon>Eukaryota</taxon>
        <taxon>Metazoa</taxon>
        <taxon>Ecdysozoa</taxon>
        <taxon>Arthropoda</taxon>
        <taxon>Hexapoda</taxon>
        <taxon>Insecta</taxon>
        <taxon>Pterygota</taxon>
        <taxon>Neoptera</taxon>
        <taxon>Endopterygota</taxon>
        <taxon>Lepidoptera</taxon>
        <taxon>Glossata</taxon>
        <taxon>Ditrysia</taxon>
        <taxon>Bombycoidea</taxon>
        <taxon>Sphingidae</taxon>
        <taxon>Sphinginae</taxon>
        <taxon>Sphingini</taxon>
        <taxon>Manduca</taxon>
    </lineage>
</organism>
<evidence type="ECO:0000256" key="1">
    <source>
        <dbReference type="SAM" id="MobiDB-lite"/>
    </source>
</evidence>
<dbReference type="EMBL" id="JH668288">
    <property type="protein sequence ID" value="KAG6441710.1"/>
    <property type="molecule type" value="Genomic_DNA"/>
</dbReference>
<accession>A0A922CCD1</accession>
<gene>
    <name evidence="2" type="ORF">O3G_MSEX001944</name>
</gene>
<sequence length="106" mass="11946">MVFVYFFSKTYNKLLSPQVSTIWTICRHPIRSWRRHADVESAASKPDGERAGSSAPSVRRSRPYASTHALNTIICNHGIKNAVSDEVTLSERAHNIYVLILMNVVC</sequence>
<reference evidence="2" key="2">
    <citation type="submission" date="2020-12" db="EMBL/GenBank/DDBJ databases">
        <authorList>
            <person name="Kanost M."/>
        </authorList>
    </citation>
    <scope>NUCLEOTIDE SEQUENCE</scope>
</reference>